<evidence type="ECO:0000256" key="4">
    <source>
        <dbReference type="ARBA" id="ARBA00023284"/>
    </source>
</evidence>
<dbReference type="InterPro" id="IPR050553">
    <property type="entry name" value="Thioredoxin_ResA/DsbE_sf"/>
</dbReference>
<dbReference type="AlphaFoldDB" id="A0A386HUG5"/>
<dbReference type="EMBL" id="CP032489">
    <property type="protein sequence ID" value="AYD49026.1"/>
    <property type="molecule type" value="Genomic_DNA"/>
</dbReference>
<dbReference type="SUPFAM" id="SSF52833">
    <property type="entry name" value="Thioredoxin-like"/>
    <property type="match status" value="1"/>
</dbReference>
<dbReference type="Pfam" id="PF00578">
    <property type="entry name" value="AhpC-TSA"/>
    <property type="match status" value="1"/>
</dbReference>
<dbReference type="GO" id="GO:0016209">
    <property type="term" value="F:antioxidant activity"/>
    <property type="evidence" value="ECO:0007669"/>
    <property type="project" value="InterPro"/>
</dbReference>
<dbReference type="Pfam" id="PF14289">
    <property type="entry name" value="DUF4369"/>
    <property type="match status" value="1"/>
</dbReference>
<dbReference type="Proteomes" id="UP000266118">
    <property type="component" value="Chromosome"/>
</dbReference>
<dbReference type="InterPro" id="IPR036249">
    <property type="entry name" value="Thioredoxin-like_sf"/>
</dbReference>
<dbReference type="InterPro" id="IPR013766">
    <property type="entry name" value="Thioredoxin_domain"/>
</dbReference>
<dbReference type="PANTHER" id="PTHR42852:SF6">
    <property type="entry name" value="THIOL:DISULFIDE INTERCHANGE PROTEIN DSBE"/>
    <property type="match status" value="1"/>
</dbReference>
<reference evidence="6 7" key="1">
    <citation type="submission" date="2018-09" db="EMBL/GenBank/DDBJ databases">
        <title>Arachidicoccus sp. nov., a bacterium isolated from soil.</title>
        <authorList>
            <person name="Weon H.-Y."/>
            <person name="Kwon S.-W."/>
            <person name="Lee S.A."/>
        </authorList>
    </citation>
    <scope>NUCLEOTIDE SEQUENCE [LARGE SCALE GENOMIC DNA]</scope>
    <source>
        <strain evidence="6 7">KIS59-12</strain>
    </source>
</reference>
<organism evidence="6 7">
    <name type="scientific">Arachidicoccus soli</name>
    <dbReference type="NCBI Taxonomy" id="2341117"/>
    <lineage>
        <taxon>Bacteria</taxon>
        <taxon>Pseudomonadati</taxon>
        <taxon>Bacteroidota</taxon>
        <taxon>Chitinophagia</taxon>
        <taxon>Chitinophagales</taxon>
        <taxon>Chitinophagaceae</taxon>
        <taxon>Arachidicoccus</taxon>
    </lineage>
</organism>
<sequence length="373" mass="42939">MHSLKITFLFFGLTIFCCEIFGQQKQDKFLVTANLTGFKDSTKFYLVNLDSTQNIDSAYLLHQKLLFKGSVTEPVTYRLYPKPEKDFIYFNFWIENRAITLTGDKNKFSELTIKGSPLNKIDYSVEHKHSTLDKLRDSLAAKAMEESDENKAKGIWKQISAIDTKVKDIRLNTIATFQPSLVTIKELYFLRNDLTTDSLRMLFNRFPPNFQNTKYGDVIKQYISTDKLKKGVHFIDISGKDLSGKNVKLSDYRGKVLLLDFWASWCGPCRMANKDLKDIFNKYSQNGFEVVSFSIDTNLDDWKVASQKDNISWANISDLKGLYSKQAAAYKIRAIPKSFLIDRNGNIVEIFTGYNGDKNAKTNLEKRIEELLK</sequence>
<dbReference type="PANTHER" id="PTHR42852">
    <property type="entry name" value="THIOL:DISULFIDE INTERCHANGE PROTEIN DSBE"/>
    <property type="match status" value="1"/>
</dbReference>
<keyword evidence="3" id="KW-1015">Disulfide bond</keyword>
<dbReference type="Gene3D" id="3.40.30.10">
    <property type="entry name" value="Glutaredoxin"/>
    <property type="match status" value="1"/>
</dbReference>
<dbReference type="InterPro" id="IPR000866">
    <property type="entry name" value="AhpC/TSA"/>
</dbReference>
<evidence type="ECO:0000256" key="1">
    <source>
        <dbReference type="ARBA" id="ARBA00004196"/>
    </source>
</evidence>
<dbReference type="KEGG" id="ark:D6B99_16235"/>
<evidence type="ECO:0000256" key="2">
    <source>
        <dbReference type="ARBA" id="ARBA00022748"/>
    </source>
</evidence>
<dbReference type="GO" id="GO:0030313">
    <property type="term" value="C:cell envelope"/>
    <property type="evidence" value="ECO:0007669"/>
    <property type="project" value="UniProtKB-SubCell"/>
</dbReference>
<evidence type="ECO:0000313" key="6">
    <source>
        <dbReference type="EMBL" id="AYD49026.1"/>
    </source>
</evidence>
<keyword evidence="4" id="KW-0676">Redox-active center</keyword>
<accession>A0A386HUG5</accession>
<evidence type="ECO:0000256" key="3">
    <source>
        <dbReference type="ARBA" id="ARBA00023157"/>
    </source>
</evidence>
<gene>
    <name evidence="6" type="ORF">D6B99_16235</name>
</gene>
<feature type="domain" description="Thioredoxin" evidence="5">
    <location>
        <begin position="228"/>
        <end position="373"/>
    </location>
</feature>
<name>A0A386HUG5_9BACT</name>
<dbReference type="OrthoDB" id="979391at2"/>
<evidence type="ECO:0000259" key="5">
    <source>
        <dbReference type="PROSITE" id="PS51352"/>
    </source>
</evidence>
<dbReference type="CDD" id="cd02966">
    <property type="entry name" value="TlpA_like_family"/>
    <property type="match status" value="1"/>
</dbReference>
<dbReference type="GO" id="GO:0017004">
    <property type="term" value="P:cytochrome complex assembly"/>
    <property type="evidence" value="ECO:0007669"/>
    <property type="project" value="UniProtKB-KW"/>
</dbReference>
<dbReference type="GO" id="GO:0016491">
    <property type="term" value="F:oxidoreductase activity"/>
    <property type="evidence" value="ECO:0007669"/>
    <property type="project" value="InterPro"/>
</dbReference>
<comment type="subcellular location">
    <subcellularLocation>
        <location evidence="1">Cell envelope</location>
    </subcellularLocation>
</comment>
<evidence type="ECO:0000313" key="7">
    <source>
        <dbReference type="Proteomes" id="UP000266118"/>
    </source>
</evidence>
<dbReference type="InterPro" id="IPR025380">
    <property type="entry name" value="DUF4369"/>
</dbReference>
<keyword evidence="7" id="KW-1185">Reference proteome</keyword>
<protein>
    <submittedName>
        <fullName evidence="6">AhpC/TSA family protein</fullName>
    </submittedName>
</protein>
<proteinExistence type="predicted"/>
<keyword evidence="2" id="KW-0201">Cytochrome c-type biogenesis</keyword>
<dbReference type="PROSITE" id="PS51352">
    <property type="entry name" value="THIOREDOXIN_2"/>
    <property type="match status" value="1"/>
</dbReference>
<dbReference type="RefSeq" id="WP_119990338.1">
    <property type="nucleotide sequence ID" value="NZ_CP032489.1"/>
</dbReference>